<dbReference type="InterPro" id="IPR050194">
    <property type="entry name" value="Glycosyltransferase_grp1"/>
</dbReference>
<keyword evidence="3" id="KW-1185">Reference proteome</keyword>
<gene>
    <name evidence="2" type="ORF">Q0590_03755</name>
</gene>
<feature type="domain" description="Glycosyl transferase family 1" evidence="1">
    <location>
        <begin position="219"/>
        <end position="384"/>
    </location>
</feature>
<evidence type="ECO:0000259" key="1">
    <source>
        <dbReference type="Pfam" id="PF00534"/>
    </source>
</evidence>
<dbReference type="RefSeq" id="WP_302036138.1">
    <property type="nucleotide sequence ID" value="NZ_JAUKPO010000001.1"/>
</dbReference>
<dbReference type="PANTHER" id="PTHR45947:SF3">
    <property type="entry name" value="SULFOQUINOVOSYL TRANSFERASE SQD2"/>
    <property type="match status" value="1"/>
</dbReference>
<keyword evidence="2" id="KW-0808">Transferase</keyword>
<dbReference type="InterPro" id="IPR001296">
    <property type="entry name" value="Glyco_trans_1"/>
</dbReference>
<evidence type="ECO:0000313" key="3">
    <source>
        <dbReference type="Proteomes" id="UP001168528"/>
    </source>
</evidence>
<dbReference type="CDD" id="cd03801">
    <property type="entry name" value="GT4_PimA-like"/>
    <property type="match status" value="1"/>
</dbReference>
<dbReference type="EMBL" id="JAUKPO010000001">
    <property type="protein sequence ID" value="MDO1445349.1"/>
    <property type="molecule type" value="Genomic_DNA"/>
</dbReference>
<comment type="caution">
    <text evidence="2">The sequence shown here is derived from an EMBL/GenBank/DDBJ whole genome shotgun (WGS) entry which is preliminary data.</text>
</comment>
<dbReference type="Proteomes" id="UP001168528">
    <property type="component" value="Unassembled WGS sequence"/>
</dbReference>
<dbReference type="SUPFAM" id="SSF53756">
    <property type="entry name" value="UDP-Glycosyltransferase/glycogen phosphorylase"/>
    <property type="match status" value="1"/>
</dbReference>
<dbReference type="PANTHER" id="PTHR45947">
    <property type="entry name" value="SULFOQUINOVOSYL TRANSFERASE SQD2"/>
    <property type="match status" value="1"/>
</dbReference>
<dbReference type="Pfam" id="PF00534">
    <property type="entry name" value="Glycos_transf_1"/>
    <property type="match status" value="1"/>
</dbReference>
<dbReference type="EC" id="2.4.-.-" evidence="2"/>
<protein>
    <submittedName>
        <fullName evidence="2">Glycosyltransferase family 4 protein</fullName>
        <ecNumber evidence="2">2.4.-.-</ecNumber>
    </submittedName>
</protein>
<organism evidence="2 3">
    <name type="scientific">Rhodocytophaga aerolata</name>
    <dbReference type="NCBI Taxonomy" id="455078"/>
    <lineage>
        <taxon>Bacteria</taxon>
        <taxon>Pseudomonadati</taxon>
        <taxon>Bacteroidota</taxon>
        <taxon>Cytophagia</taxon>
        <taxon>Cytophagales</taxon>
        <taxon>Rhodocytophagaceae</taxon>
        <taxon>Rhodocytophaga</taxon>
    </lineage>
</organism>
<accession>A0ABT8QZS9</accession>
<sequence>MKILLSAYACDAKSGSESGIGWNFAKELANQGNKVTILTKNPAKDTAFTEEIQRLGLQNRISVLYYDLPRWLQTIYKSGGRSEQLFYIFWQIGIYFYVKKLLKKQEVDLIHHITIGVFRTPSFLYSLGKPFVFGPVGGGEEFPKVLMENFLPKYRLLENLRSFANSTARFNPWLIQCFKKSQLILLKTSDNLNFIPKEFHYKCKVSLEVGIAQIPDFDNTRHNKTIKILYAGRLAYFKGIHLAIKAFAKAVAIHPDIEFTIVGSGNDEKWLKDIARQQQVYDKITWVPFVARNVLFEMYKEYDLLLFPSLHDSSGGVVLEALSFGLPVVCLDLGGPKEIIDSKCGFIISTKNLTEDEVAIKLSEALNQLISNPALLAQMQAHARMQASTFTWDKVIQKIYTYVHESMEKKNRLVEAKV</sequence>
<dbReference type="GO" id="GO:0016757">
    <property type="term" value="F:glycosyltransferase activity"/>
    <property type="evidence" value="ECO:0007669"/>
    <property type="project" value="UniProtKB-KW"/>
</dbReference>
<evidence type="ECO:0000313" key="2">
    <source>
        <dbReference type="EMBL" id="MDO1445349.1"/>
    </source>
</evidence>
<dbReference type="Gene3D" id="3.40.50.2000">
    <property type="entry name" value="Glycogen Phosphorylase B"/>
    <property type="match status" value="2"/>
</dbReference>
<proteinExistence type="predicted"/>
<keyword evidence="2" id="KW-0328">Glycosyltransferase</keyword>
<reference evidence="2" key="1">
    <citation type="submission" date="2023-07" db="EMBL/GenBank/DDBJ databases">
        <title>The genome sequence of Rhodocytophaga aerolata KACC 12507.</title>
        <authorList>
            <person name="Zhang X."/>
        </authorList>
    </citation>
    <scope>NUCLEOTIDE SEQUENCE</scope>
    <source>
        <strain evidence="2">KACC 12507</strain>
    </source>
</reference>
<name>A0ABT8QZS9_9BACT</name>